<keyword evidence="1" id="KW-0479">Metal-binding</keyword>
<evidence type="ECO:0000256" key="2">
    <source>
        <dbReference type="ARBA" id="ARBA00023235"/>
    </source>
</evidence>
<dbReference type="Pfam" id="PF00834">
    <property type="entry name" value="Ribul_P_3_epim"/>
    <property type="match status" value="1"/>
</dbReference>
<dbReference type="Proteomes" id="UP000315689">
    <property type="component" value="Unassembled WGS sequence"/>
</dbReference>
<dbReference type="InterPro" id="IPR013785">
    <property type="entry name" value="Aldolase_TIM"/>
</dbReference>
<dbReference type="PANTHER" id="PTHR11749">
    <property type="entry name" value="RIBULOSE-5-PHOSPHATE-3-EPIMERASE"/>
    <property type="match status" value="1"/>
</dbReference>
<dbReference type="GO" id="GO:0005975">
    <property type="term" value="P:carbohydrate metabolic process"/>
    <property type="evidence" value="ECO:0007669"/>
    <property type="project" value="InterPro"/>
</dbReference>
<dbReference type="InterPro" id="IPR000056">
    <property type="entry name" value="Ribul_P_3_epim-like"/>
</dbReference>
<evidence type="ECO:0000313" key="3">
    <source>
        <dbReference type="EMBL" id="TSC92673.1"/>
    </source>
</evidence>
<gene>
    <name evidence="3" type="ORF">CEN89_541</name>
</gene>
<organism evidence="3 4">
    <name type="scientific">Candidatus Berkelbacteria bacterium Licking1014_7</name>
    <dbReference type="NCBI Taxonomy" id="2017147"/>
    <lineage>
        <taxon>Bacteria</taxon>
        <taxon>Candidatus Berkelbacteria</taxon>
    </lineage>
</organism>
<dbReference type="GO" id="GO:0046872">
    <property type="term" value="F:metal ion binding"/>
    <property type="evidence" value="ECO:0007669"/>
    <property type="project" value="UniProtKB-KW"/>
</dbReference>
<dbReference type="CDD" id="cd00429">
    <property type="entry name" value="RPE"/>
    <property type="match status" value="1"/>
</dbReference>
<sequence>MVSKIIPAILAKTEKEFEQKISQTIKFATRAQIDIMDGRFVSYVSVCPENLIKKYAQKVFLEAHLMIEKPEEKFDYYQSLDFKKLIPHYKSLKNANNFLAHHTGISIALNPDEPVSPLRPYLENIETVLLMGVNPGKMGQKFIPETLNKVRQLRKLSDKIEIEVDGGINKSNIAEVAKAGANTIVVGSAIFGKGNSKKIIKF</sequence>
<dbReference type="Gene3D" id="3.20.20.70">
    <property type="entry name" value="Aldolase class I"/>
    <property type="match status" value="1"/>
</dbReference>
<evidence type="ECO:0000256" key="1">
    <source>
        <dbReference type="ARBA" id="ARBA00022723"/>
    </source>
</evidence>
<comment type="caution">
    <text evidence="3">The sequence shown here is derived from an EMBL/GenBank/DDBJ whole genome shotgun (WGS) entry which is preliminary data.</text>
</comment>
<dbReference type="InterPro" id="IPR011060">
    <property type="entry name" value="RibuloseP-bd_barrel"/>
</dbReference>
<evidence type="ECO:0000313" key="4">
    <source>
        <dbReference type="Proteomes" id="UP000315689"/>
    </source>
</evidence>
<accession>A0A554LII1</accession>
<dbReference type="EMBL" id="VMGK01000017">
    <property type="protein sequence ID" value="TSC92673.1"/>
    <property type="molecule type" value="Genomic_DNA"/>
</dbReference>
<keyword evidence="2" id="KW-0413">Isomerase</keyword>
<dbReference type="AlphaFoldDB" id="A0A554LII1"/>
<dbReference type="SUPFAM" id="SSF51366">
    <property type="entry name" value="Ribulose-phoshate binding barrel"/>
    <property type="match status" value="1"/>
</dbReference>
<name>A0A554LII1_9BACT</name>
<proteinExistence type="predicted"/>
<reference evidence="3 4" key="1">
    <citation type="submission" date="2017-07" db="EMBL/GenBank/DDBJ databases">
        <title>Mechanisms for carbon and nitrogen cycling indicate functional differentiation within the Candidate Phyla Radiation.</title>
        <authorList>
            <person name="Danczak R.E."/>
            <person name="Johnston M.D."/>
            <person name="Kenah C."/>
            <person name="Slattery M."/>
            <person name="Wrighton K.C."/>
            <person name="Wilkins M.J."/>
        </authorList>
    </citation>
    <scope>NUCLEOTIDE SEQUENCE [LARGE SCALE GENOMIC DNA]</scope>
    <source>
        <strain evidence="3">Licking1014_7</strain>
    </source>
</reference>
<protein>
    <submittedName>
        <fullName evidence="3">Ribulose-phosphate 3-epimerase</fullName>
    </submittedName>
</protein>
<dbReference type="GO" id="GO:0016857">
    <property type="term" value="F:racemase and epimerase activity, acting on carbohydrates and derivatives"/>
    <property type="evidence" value="ECO:0007669"/>
    <property type="project" value="InterPro"/>
</dbReference>